<reference evidence="12 14" key="2">
    <citation type="journal article" date="2017" name="BMC Genomics">
        <title>Genomic analysis of methanogenic archaea reveals a shift towards energy conservation.</title>
        <authorList>
            <person name="Gilmore S.P."/>
            <person name="Henske J.K."/>
            <person name="Sexton J.A."/>
            <person name="Solomon K.V."/>
            <person name="Seppala S."/>
            <person name="Yoo J.I."/>
            <person name="Huyett L.M."/>
            <person name="Pressman A."/>
            <person name="Cogan J.Z."/>
            <person name="Kivenson V."/>
            <person name="Peng X."/>
            <person name="Tan Y."/>
            <person name="Valentine D.L."/>
            <person name="O'Malley M.A."/>
        </authorList>
    </citation>
    <scope>NUCLEOTIDE SEQUENCE [LARGE SCALE GENOMIC DNA]</scope>
    <source>
        <strain evidence="12 14">1R-7</strain>
    </source>
</reference>
<keyword evidence="5 8" id="KW-0520">NAD</keyword>
<keyword evidence="14" id="KW-1185">Reference proteome</keyword>
<name>A0A2A2HED0_9EURY</name>
<feature type="binding site" evidence="7">
    <location>
        <position position="91"/>
    </location>
    <ligand>
        <name>substrate</name>
    </ligand>
</feature>
<evidence type="ECO:0000256" key="1">
    <source>
        <dbReference type="ARBA" id="ARBA00008104"/>
    </source>
</evidence>
<evidence type="ECO:0000259" key="10">
    <source>
        <dbReference type="Pfam" id="PF00056"/>
    </source>
</evidence>
<evidence type="ECO:0000256" key="7">
    <source>
        <dbReference type="PIRSR" id="PIRSR000102-2"/>
    </source>
</evidence>
<dbReference type="PANTHER" id="PTHR43128">
    <property type="entry name" value="L-2-HYDROXYCARBOXYLATE DEHYDROGENASE (NAD(P)(+))"/>
    <property type="match status" value="1"/>
</dbReference>
<gene>
    <name evidence="13" type="primary">mdh</name>
    <name evidence="12" type="ORF">ASJ82_00850</name>
    <name evidence="13" type="ORF">MSCUN_01520</name>
</gene>
<dbReference type="GO" id="GO:0004459">
    <property type="term" value="F:L-lactate dehydrogenase (NAD+) activity"/>
    <property type="evidence" value="ECO:0007669"/>
    <property type="project" value="TreeGrafter"/>
</dbReference>
<dbReference type="PRINTS" id="PR00086">
    <property type="entry name" value="LLDHDRGNASE"/>
</dbReference>
<dbReference type="GO" id="GO:0006089">
    <property type="term" value="P:lactate metabolic process"/>
    <property type="evidence" value="ECO:0007669"/>
    <property type="project" value="TreeGrafter"/>
</dbReference>
<dbReference type="RefSeq" id="WP_095608343.1">
    <property type="nucleotide sequence ID" value="NZ_CAUHCB010000001.1"/>
</dbReference>
<evidence type="ECO:0000313" key="12">
    <source>
        <dbReference type="EMBL" id="PAV07715.1"/>
    </source>
</evidence>
<protein>
    <submittedName>
        <fullName evidence="12">Malate dehydrogenase</fullName>
        <ecNumber evidence="13">1.1.1.37</ecNumber>
    </submittedName>
</protein>
<feature type="binding site" evidence="8">
    <location>
        <begin position="8"/>
        <end position="14"/>
    </location>
    <ligand>
        <name>NAD(+)</name>
        <dbReference type="ChEBI" id="CHEBI:57540"/>
    </ligand>
</feature>
<feature type="binding site" evidence="8">
    <location>
        <begin position="121"/>
        <end position="123"/>
    </location>
    <ligand>
        <name>NAD(+)</name>
        <dbReference type="ChEBI" id="CHEBI:57540"/>
    </ligand>
</feature>
<feature type="binding site" evidence="7">
    <location>
        <position position="154"/>
    </location>
    <ligand>
        <name>substrate</name>
    </ligand>
</feature>
<evidence type="ECO:0000259" key="11">
    <source>
        <dbReference type="Pfam" id="PF02866"/>
    </source>
</evidence>
<dbReference type="GO" id="GO:0006099">
    <property type="term" value="P:tricarboxylic acid cycle"/>
    <property type="evidence" value="ECO:0007669"/>
    <property type="project" value="UniProtKB-KW"/>
</dbReference>
<dbReference type="InterPro" id="IPR001236">
    <property type="entry name" value="Lactate/malate_DH_N"/>
</dbReference>
<reference evidence="13 15" key="1">
    <citation type="submission" date="2016-04" db="EMBL/GenBank/DDBJ databases">
        <title>Genome sequence of Methanosphaera cuniculi DSM 4103.</title>
        <authorList>
            <person name="Poehlein A."/>
            <person name="Seedorf H."/>
            <person name="Daniel R."/>
        </authorList>
    </citation>
    <scope>NUCLEOTIDE SEQUENCE [LARGE SCALE GENOMIC DNA]</scope>
    <source>
        <strain evidence="13 15">DSM 4103</strain>
    </source>
</reference>
<evidence type="ECO:0000256" key="9">
    <source>
        <dbReference type="RuleBase" id="RU003369"/>
    </source>
</evidence>
<accession>A0A2A2HED0</accession>
<evidence type="ECO:0000313" key="14">
    <source>
        <dbReference type="Proteomes" id="UP000217528"/>
    </source>
</evidence>
<sequence>MAKIAIMGASGTIGKNVAFTLAKEDSIDEIVLFARESSYEKITGEVLDMYDALAAEDMDCILTPTCSYEDLEGCEVVLISSGIPRKEGMSRLQLAIPNAKIVSEYSQAIAKHAPDSIILIVTNPVDVMTTIALKMSGFDKNRVIGLGNHLDSLRLKIILAQYFQINSGEINTRVIGEHGDHMVPLLSYTTIGGVLLHNFVKSIPLDIDEVVKRLRSAGNTIISKKGATEYGPSYAVSNLIKTIVNDSRKILTVSTYLEGEVEGVYDVSLGVPAILCKNGIKSIVPLKMDEDEKKQFLDAARAVKKCTYLVREELDIK</sequence>
<keyword evidence="2" id="KW-0816">Tricarboxylic acid cycle</keyword>
<dbReference type="Gene3D" id="3.90.110.10">
    <property type="entry name" value="Lactate dehydrogenase/glycoside hydrolase, family 4, C-terminal"/>
    <property type="match status" value="1"/>
</dbReference>
<dbReference type="InterPro" id="IPR001557">
    <property type="entry name" value="L-lactate/malate_DH"/>
</dbReference>
<dbReference type="EMBL" id="LMVN01000009">
    <property type="protein sequence ID" value="PAV07715.1"/>
    <property type="molecule type" value="Genomic_DNA"/>
</dbReference>
<feature type="binding site" evidence="7">
    <location>
        <position position="123"/>
    </location>
    <ligand>
        <name>substrate</name>
    </ligand>
</feature>
<organism evidence="12 14">
    <name type="scientific">Methanosphaera cuniculi</name>
    <dbReference type="NCBI Taxonomy" id="1077256"/>
    <lineage>
        <taxon>Archaea</taxon>
        <taxon>Methanobacteriati</taxon>
        <taxon>Methanobacteriota</taxon>
        <taxon>Methanomada group</taxon>
        <taxon>Methanobacteria</taxon>
        <taxon>Methanobacteriales</taxon>
        <taxon>Methanobacteriaceae</taxon>
        <taxon>Methanosphaera</taxon>
    </lineage>
</organism>
<dbReference type="GO" id="GO:0030060">
    <property type="term" value="F:L-malate dehydrogenase (NAD+) activity"/>
    <property type="evidence" value="ECO:0007669"/>
    <property type="project" value="UniProtKB-EC"/>
</dbReference>
<evidence type="ECO:0000313" key="13">
    <source>
        <dbReference type="EMBL" id="PWL08943.1"/>
    </source>
</evidence>
<dbReference type="Proteomes" id="UP000217528">
    <property type="component" value="Unassembled WGS sequence"/>
</dbReference>
<dbReference type="PANTHER" id="PTHR43128:SF16">
    <property type="entry name" value="L-LACTATE DEHYDROGENASE"/>
    <property type="match status" value="1"/>
</dbReference>
<dbReference type="OrthoDB" id="2596at2157"/>
<dbReference type="InterPro" id="IPR015955">
    <property type="entry name" value="Lactate_DH/Glyco_Ohase_4_C"/>
</dbReference>
<dbReference type="SUPFAM" id="SSF51735">
    <property type="entry name" value="NAD(P)-binding Rossmann-fold domains"/>
    <property type="match status" value="1"/>
</dbReference>
<comment type="similarity">
    <text evidence="1 9">Belongs to the LDH/MDH superfamily.</text>
</comment>
<feature type="binding site" evidence="8">
    <location>
        <position position="98"/>
    </location>
    <ligand>
        <name>NAD(+)</name>
        <dbReference type="ChEBI" id="CHEBI:57540"/>
    </ligand>
</feature>
<evidence type="ECO:0000313" key="15">
    <source>
        <dbReference type="Proteomes" id="UP000246004"/>
    </source>
</evidence>
<dbReference type="AlphaFoldDB" id="A0A2A2HED0"/>
<keyword evidence="3" id="KW-0521">NADP</keyword>
<feature type="binding site" evidence="7">
    <location>
        <position position="85"/>
    </location>
    <ligand>
        <name>substrate</name>
    </ligand>
</feature>
<feature type="domain" description="Lactate/malate dehydrogenase N-terminal" evidence="10">
    <location>
        <begin position="3"/>
        <end position="145"/>
    </location>
</feature>
<evidence type="ECO:0000256" key="5">
    <source>
        <dbReference type="ARBA" id="ARBA00023027"/>
    </source>
</evidence>
<dbReference type="Proteomes" id="UP000246004">
    <property type="component" value="Unassembled WGS sequence"/>
</dbReference>
<proteinExistence type="inferred from homology"/>
<dbReference type="NCBIfam" id="NF004863">
    <property type="entry name" value="PRK06223.1"/>
    <property type="match status" value="1"/>
</dbReference>
<evidence type="ECO:0000256" key="2">
    <source>
        <dbReference type="ARBA" id="ARBA00022532"/>
    </source>
</evidence>
<evidence type="ECO:0000256" key="3">
    <source>
        <dbReference type="ARBA" id="ARBA00022857"/>
    </source>
</evidence>
<dbReference type="PIRSF" id="PIRSF000102">
    <property type="entry name" value="Lac_mal_DH"/>
    <property type="match status" value="1"/>
</dbReference>
<evidence type="ECO:0000256" key="8">
    <source>
        <dbReference type="PIRSR" id="PIRSR000102-3"/>
    </source>
</evidence>
<dbReference type="Pfam" id="PF02866">
    <property type="entry name" value="Ldh_1_C"/>
    <property type="match status" value="1"/>
</dbReference>
<feature type="domain" description="Lactate/malate dehydrogenase C-terminal" evidence="11">
    <location>
        <begin position="149"/>
        <end position="305"/>
    </location>
</feature>
<dbReference type="InterPro" id="IPR036291">
    <property type="entry name" value="NAD(P)-bd_dom_sf"/>
</dbReference>
<comment type="caution">
    <text evidence="12">The sequence shown here is derived from an EMBL/GenBank/DDBJ whole genome shotgun (WGS) entry which is preliminary data.</text>
</comment>
<dbReference type="Gene3D" id="3.40.50.720">
    <property type="entry name" value="NAD(P)-binding Rossmann-like Domain"/>
    <property type="match status" value="1"/>
</dbReference>
<dbReference type="EC" id="1.1.1.37" evidence="13"/>
<dbReference type="InterPro" id="IPR022383">
    <property type="entry name" value="Lactate/malate_DH_C"/>
</dbReference>
<keyword evidence="4 9" id="KW-0560">Oxidoreductase</keyword>
<dbReference type="SUPFAM" id="SSF56327">
    <property type="entry name" value="LDH C-terminal domain-like"/>
    <property type="match status" value="1"/>
</dbReference>
<evidence type="ECO:0000256" key="6">
    <source>
        <dbReference type="PIRSR" id="PIRSR000102-1"/>
    </source>
</evidence>
<dbReference type="EMBL" id="LWMS01000004">
    <property type="protein sequence ID" value="PWL08943.1"/>
    <property type="molecule type" value="Genomic_DNA"/>
</dbReference>
<feature type="active site" description="Proton acceptor" evidence="6">
    <location>
        <position position="178"/>
    </location>
</feature>
<dbReference type="Pfam" id="PF00056">
    <property type="entry name" value="Ldh_1_N"/>
    <property type="match status" value="1"/>
</dbReference>
<evidence type="ECO:0000256" key="4">
    <source>
        <dbReference type="ARBA" id="ARBA00023002"/>
    </source>
</evidence>